<keyword evidence="1" id="KW-0472">Membrane</keyword>
<dbReference type="AlphaFoldDB" id="A0A4Y6URX4"/>
<evidence type="ECO:0000256" key="1">
    <source>
        <dbReference type="SAM" id="Phobius"/>
    </source>
</evidence>
<sequence length="69" mass="8059">MQTAVKEIGIMAVVIAVIIAGLALMWFIFLSINDKTMKEVEEKNRQETEQSRQVTVDGKYEYFFIWLED</sequence>
<name>A0A4Y6URX4_SACBS</name>
<protein>
    <submittedName>
        <fullName evidence="2">Uncharacterized protein</fullName>
    </submittedName>
</protein>
<dbReference type="RefSeq" id="WP_141446841.1">
    <property type="nucleotide sequence ID" value="NZ_CP041217.1"/>
</dbReference>
<accession>A0A4Y6URX4</accession>
<dbReference type="EMBL" id="CP041217">
    <property type="protein sequence ID" value="QDH20379.1"/>
    <property type="molecule type" value="Genomic_DNA"/>
</dbReference>
<dbReference type="Proteomes" id="UP000316968">
    <property type="component" value="Chromosome"/>
</dbReference>
<evidence type="ECO:0000313" key="3">
    <source>
        <dbReference type="Proteomes" id="UP000316968"/>
    </source>
</evidence>
<dbReference type="KEGG" id="saca:FFV09_05610"/>
<keyword evidence="1" id="KW-0812">Transmembrane</keyword>
<organism evidence="2 3">
    <name type="scientific">Saccharibacillus brassicae</name>
    <dbReference type="NCBI Taxonomy" id="2583377"/>
    <lineage>
        <taxon>Bacteria</taxon>
        <taxon>Bacillati</taxon>
        <taxon>Bacillota</taxon>
        <taxon>Bacilli</taxon>
        <taxon>Bacillales</taxon>
        <taxon>Paenibacillaceae</taxon>
        <taxon>Saccharibacillus</taxon>
    </lineage>
</organism>
<feature type="transmembrane region" description="Helical" evidence="1">
    <location>
        <begin position="12"/>
        <end position="32"/>
    </location>
</feature>
<keyword evidence="3" id="KW-1185">Reference proteome</keyword>
<proteinExistence type="predicted"/>
<gene>
    <name evidence="2" type="ORF">FFV09_05610</name>
</gene>
<keyword evidence="1" id="KW-1133">Transmembrane helix</keyword>
<reference evidence="2 3" key="1">
    <citation type="submission" date="2019-06" db="EMBL/GenBank/DDBJ databases">
        <title>Saccharibacillus brassicae sp. nov., an endophytic bacterium isolated from Chinese cabbage seeds (Brassica pekinensis).</title>
        <authorList>
            <person name="Jiang L."/>
            <person name="Lee J."/>
            <person name="Kim S.W."/>
        </authorList>
    </citation>
    <scope>NUCLEOTIDE SEQUENCE [LARGE SCALE GENOMIC DNA]</scope>
    <source>
        <strain evidence="3">KCTC 43072 / ATSA2</strain>
    </source>
</reference>
<evidence type="ECO:0000313" key="2">
    <source>
        <dbReference type="EMBL" id="QDH20379.1"/>
    </source>
</evidence>